<dbReference type="GeneID" id="99635551"/>
<protein>
    <submittedName>
        <fullName evidence="1">Uncharacterized protein</fullName>
    </submittedName>
</protein>
<sequence length="89" mass="9928">MAKAPLWEALHYRIQAGDDEGADPATKISAKLVGTYSTREKAEEAIARLLPLPGFRDWPGGFRIYEVTLDRDLWPEGFAGTETGERPRP</sequence>
<dbReference type="EMBL" id="UGVN01000001">
    <property type="protein sequence ID" value="SUE38161.1"/>
    <property type="molecule type" value="Genomic_DNA"/>
</dbReference>
<organism evidence="1 2">
    <name type="scientific">Roseomonas mucosa</name>
    <dbReference type="NCBI Taxonomy" id="207340"/>
    <lineage>
        <taxon>Bacteria</taxon>
        <taxon>Pseudomonadati</taxon>
        <taxon>Pseudomonadota</taxon>
        <taxon>Alphaproteobacteria</taxon>
        <taxon>Acetobacterales</taxon>
        <taxon>Roseomonadaceae</taxon>
        <taxon>Roseomonas</taxon>
    </lineage>
</organism>
<dbReference type="RefSeq" id="WP_115359166.1">
    <property type="nucleotide sequence ID" value="NZ_AP031462.1"/>
</dbReference>
<dbReference type="Proteomes" id="UP000254919">
    <property type="component" value="Unassembled WGS sequence"/>
</dbReference>
<dbReference type="AlphaFoldDB" id="A0A379MY22"/>
<dbReference type="OrthoDB" id="1453790at2"/>
<evidence type="ECO:0000313" key="1">
    <source>
        <dbReference type="EMBL" id="SUE38161.1"/>
    </source>
</evidence>
<reference evidence="1 2" key="1">
    <citation type="submission" date="2018-06" db="EMBL/GenBank/DDBJ databases">
        <authorList>
            <consortium name="Pathogen Informatics"/>
            <person name="Doyle S."/>
        </authorList>
    </citation>
    <scope>NUCLEOTIDE SEQUENCE [LARGE SCALE GENOMIC DNA]</scope>
    <source>
        <strain evidence="1 2">NCTC13291</strain>
    </source>
</reference>
<name>A0A379MY22_9PROT</name>
<evidence type="ECO:0000313" key="2">
    <source>
        <dbReference type="Proteomes" id="UP000254919"/>
    </source>
</evidence>
<proteinExistence type="predicted"/>
<accession>A0A379MY22</accession>
<gene>
    <name evidence="1" type="ORF">NCTC13291_00528</name>
</gene>